<keyword evidence="9" id="KW-1133">Transmembrane helix</keyword>
<keyword evidence="8" id="KW-0234">DNA repair</keyword>
<organism evidence="11 12">
    <name type="scientific">Polaribacter aquimarinus</name>
    <dbReference type="NCBI Taxonomy" id="2100726"/>
    <lineage>
        <taxon>Bacteria</taxon>
        <taxon>Pseudomonadati</taxon>
        <taxon>Bacteroidota</taxon>
        <taxon>Flavobacteriia</taxon>
        <taxon>Flavobacteriales</taxon>
        <taxon>Flavobacteriaceae</taxon>
    </lineage>
</organism>
<dbReference type="InterPro" id="IPR005135">
    <property type="entry name" value="Endo/exonuclease/phosphatase"/>
</dbReference>
<evidence type="ECO:0000256" key="9">
    <source>
        <dbReference type="SAM" id="Phobius"/>
    </source>
</evidence>
<dbReference type="GO" id="GO:0004519">
    <property type="term" value="F:endonuclease activity"/>
    <property type="evidence" value="ECO:0007669"/>
    <property type="project" value="UniProtKB-KW"/>
</dbReference>
<evidence type="ECO:0000313" key="12">
    <source>
        <dbReference type="Proteomes" id="UP000245670"/>
    </source>
</evidence>
<dbReference type="GO" id="GO:0006281">
    <property type="term" value="P:DNA repair"/>
    <property type="evidence" value="ECO:0007669"/>
    <property type="project" value="UniProtKB-KW"/>
</dbReference>
<reference evidence="11 12" key="1">
    <citation type="submission" date="2018-05" db="EMBL/GenBank/DDBJ databases">
        <title>Polaribacter aquimarinus sp. nov., isolated from sediment in a sediment of sea.</title>
        <authorList>
            <person name="Lu D."/>
        </authorList>
    </citation>
    <scope>NUCLEOTIDE SEQUENCE [LARGE SCALE GENOMIC DNA]</scope>
    <source>
        <strain evidence="11 12">ZY113</strain>
    </source>
</reference>
<evidence type="ECO:0000256" key="3">
    <source>
        <dbReference type="ARBA" id="ARBA00022722"/>
    </source>
</evidence>
<evidence type="ECO:0000256" key="1">
    <source>
        <dbReference type="ARBA" id="ARBA00001936"/>
    </source>
</evidence>
<dbReference type="EMBL" id="QFFG01000004">
    <property type="protein sequence ID" value="PWG05020.1"/>
    <property type="molecule type" value="Genomic_DNA"/>
</dbReference>
<dbReference type="CDD" id="cd09084">
    <property type="entry name" value="EEP-2"/>
    <property type="match status" value="1"/>
</dbReference>
<dbReference type="Proteomes" id="UP000245670">
    <property type="component" value="Unassembled WGS sequence"/>
</dbReference>
<keyword evidence="12" id="KW-1185">Reference proteome</keyword>
<evidence type="ECO:0000313" key="11">
    <source>
        <dbReference type="EMBL" id="PWG05020.1"/>
    </source>
</evidence>
<keyword evidence="11" id="KW-0255">Endonuclease</keyword>
<feature type="transmembrane region" description="Helical" evidence="9">
    <location>
        <begin position="12"/>
        <end position="32"/>
    </location>
</feature>
<evidence type="ECO:0000256" key="2">
    <source>
        <dbReference type="ARBA" id="ARBA00001946"/>
    </source>
</evidence>
<proteinExistence type="predicted"/>
<keyword evidence="3" id="KW-0540">Nuclease</keyword>
<keyword evidence="7" id="KW-0460">Magnesium</keyword>
<dbReference type="SUPFAM" id="SSF56219">
    <property type="entry name" value="DNase I-like"/>
    <property type="match status" value="1"/>
</dbReference>
<keyword evidence="9" id="KW-0812">Transmembrane</keyword>
<dbReference type="GO" id="GO:0016787">
    <property type="term" value="F:hydrolase activity"/>
    <property type="evidence" value="ECO:0007669"/>
    <property type="project" value="UniProtKB-KW"/>
</dbReference>
<evidence type="ECO:0000256" key="8">
    <source>
        <dbReference type="ARBA" id="ARBA00023204"/>
    </source>
</evidence>
<feature type="domain" description="Endonuclease/exonuclease/phosphatase" evidence="10">
    <location>
        <begin position="102"/>
        <end position="327"/>
    </location>
</feature>
<feature type="transmembrane region" description="Helical" evidence="9">
    <location>
        <begin position="68"/>
        <end position="86"/>
    </location>
</feature>
<dbReference type="AlphaFoldDB" id="A0A2U2J9K3"/>
<keyword evidence="6" id="KW-0378">Hydrolase</keyword>
<dbReference type="Gene3D" id="3.60.10.10">
    <property type="entry name" value="Endonuclease/exonuclease/phosphatase"/>
    <property type="match status" value="1"/>
</dbReference>
<dbReference type="Pfam" id="PF03372">
    <property type="entry name" value="Exo_endo_phos"/>
    <property type="match status" value="1"/>
</dbReference>
<sequence>MKKLSLLDKILYSINSLMAVLLLFSYLLPYISPKTIPLFAILSLFVPILLMINIAFFIYWLIKLKKQLLTSLLILIIGWFMTSPFYKIIENNSSLNDDLKVMSYNVRMFNHWKWKEENNIHVKISEFVKSKNLDILAIQEHMSLPKYLLDFPYKYIKKKYARGRFGIAIYSKHPIINQGFLKLENTANEIIFADVVRKKDTIRVYNLHLQSLSIKPDKENFGQKNSEKLIKNLKNRFQQQAEQAEVFLNHEKLWKGKKIICGDFNNTAYSWVYKQISENKKDAFIESGKGFGKTFNYFFPMRIDFILVDETTTVNQFISYSENFSDHYPIAARINW</sequence>
<keyword evidence="9" id="KW-0472">Membrane</keyword>
<evidence type="ECO:0000256" key="4">
    <source>
        <dbReference type="ARBA" id="ARBA00022723"/>
    </source>
</evidence>
<dbReference type="InterPro" id="IPR036691">
    <property type="entry name" value="Endo/exonu/phosph_ase_sf"/>
</dbReference>
<keyword evidence="5" id="KW-0227">DNA damage</keyword>
<dbReference type="PANTHER" id="PTHR15822">
    <property type="entry name" value="TRAF AND TNF RECEPTOR-ASSOCIATED PROTEIN"/>
    <property type="match status" value="1"/>
</dbReference>
<name>A0A2U2J9K3_9FLAO</name>
<evidence type="ECO:0000256" key="5">
    <source>
        <dbReference type="ARBA" id="ARBA00022763"/>
    </source>
</evidence>
<keyword evidence="4" id="KW-0479">Metal-binding</keyword>
<comment type="cofactor">
    <cofactor evidence="1">
        <name>Mn(2+)</name>
        <dbReference type="ChEBI" id="CHEBI:29035"/>
    </cofactor>
</comment>
<gene>
    <name evidence="11" type="ORF">DIS07_09795</name>
</gene>
<protein>
    <submittedName>
        <fullName evidence="11">Endonuclease</fullName>
    </submittedName>
</protein>
<comment type="cofactor">
    <cofactor evidence="2">
        <name>Mg(2+)</name>
        <dbReference type="ChEBI" id="CHEBI:18420"/>
    </cofactor>
</comment>
<evidence type="ECO:0000259" key="10">
    <source>
        <dbReference type="Pfam" id="PF03372"/>
    </source>
</evidence>
<comment type="caution">
    <text evidence="11">The sequence shown here is derived from an EMBL/GenBank/DDBJ whole genome shotgun (WGS) entry which is preliminary data.</text>
</comment>
<evidence type="ECO:0000256" key="6">
    <source>
        <dbReference type="ARBA" id="ARBA00022801"/>
    </source>
</evidence>
<dbReference type="RefSeq" id="WP_109405336.1">
    <property type="nucleotide sequence ID" value="NZ_QFFG01000004.1"/>
</dbReference>
<evidence type="ECO:0000256" key="7">
    <source>
        <dbReference type="ARBA" id="ARBA00022842"/>
    </source>
</evidence>
<dbReference type="OrthoDB" id="635146at2"/>
<feature type="transmembrane region" description="Helical" evidence="9">
    <location>
        <begin position="38"/>
        <end position="61"/>
    </location>
</feature>
<dbReference type="PANTHER" id="PTHR15822:SF4">
    <property type="entry name" value="TYROSYL-DNA PHOSPHODIESTERASE 2"/>
    <property type="match status" value="1"/>
</dbReference>
<accession>A0A2U2J9K3</accession>
<dbReference type="InterPro" id="IPR051547">
    <property type="entry name" value="TDP2-like"/>
</dbReference>
<dbReference type="GO" id="GO:0046872">
    <property type="term" value="F:metal ion binding"/>
    <property type="evidence" value="ECO:0007669"/>
    <property type="project" value="UniProtKB-KW"/>
</dbReference>